<dbReference type="EMBL" id="CP129971">
    <property type="protein sequence ID" value="WMN11734.1"/>
    <property type="molecule type" value="Genomic_DNA"/>
</dbReference>
<name>A0AA51NAJ5_9BACT</name>
<keyword evidence="2" id="KW-1185">Reference proteome</keyword>
<organism evidence="1 2">
    <name type="scientific">Marivirga salinarum</name>
    <dbReference type="NCBI Taxonomy" id="3059078"/>
    <lineage>
        <taxon>Bacteria</taxon>
        <taxon>Pseudomonadati</taxon>
        <taxon>Bacteroidota</taxon>
        <taxon>Cytophagia</taxon>
        <taxon>Cytophagales</taxon>
        <taxon>Marivirgaceae</taxon>
        <taxon>Marivirga</taxon>
    </lineage>
</organism>
<proteinExistence type="predicted"/>
<evidence type="ECO:0000313" key="1">
    <source>
        <dbReference type="EMBL" id="WMN11734.1"/>
    </source>
</evidence>
<sequence>MYHPKKKYEIGTEFFMLSFLDPFQILHSGDIKGYIQELKENNSKDQSNIYFILRKPKICLIPESFQTEGTLVSMSFEVCDKQDKLILSSQINLPKMRGEIKIESEFPFTKFKLVDSYGNSISSRPTSIIGNSNQEIGKFQYLLDYEVLYIGKSYGTDGNRNSLDRLVKHETYQQILTDSMNDHPDKEVFVLIGNFSQKYFMVSLPCEQYPKNDNEETQQHFFQNSGLNLSDSQLISVTEGMLIKYFSPEYNEKFKEIFPSKSHVSYSKLYELNVRALALELITGHEQTNFYTHKTGRLKKHFQNFELTKSNGRFNIFEIENYSS</sequence>
<evidence type="ECO:0000313" key="2">
    <source>
        <dbReference type="Proteomes" id="UP001230496"/>
    </source>
</evidence>
<accession>A0AA51NAJ5</accession>
<dbReference type="RefSeq" id="WP_308349394.1">
    <property type="nucleotide sequence ID" value="NZ_CP129971.1"/>
</dbReference>
<dbReference type="AlphaFoldDB" id="A0AA51NAJ5"/>
<dbReference type="Proteomes" id="UP001230496">
    <property type="component" value="Chromosome"/>
</dbReference>
<dbReference type="KEGG" id="msaa:QYS49_39440"/>
<protein>
    <submittedName>
        <fullName evidence="1">Uncharacterized protein</fullName>
    </submittedName>
</protein>
<reference evidence="1 2" key="1">
    <citation type="submission" date="2023-08" db="EMBL/GenBank/DDBJ databases">
        <title>Comparative genomics and taxonomic characterization of three novel marine species of genus Marivirga.</title>
        <authorList>
            <person name="Muhammad N."/>
            <person name="Kim S.-G."/>
        </authorList>
    </citation>
    <scope>NUCLEOTIDE SEQUENCE [LARGE SCALE GENOMIC DNA]</scope>
    <source>
        <strain evidence="1 2">BDSF4-3</strain>
    </source>
</reference>
<gene>
    <name evidence="1" type="ORF">QYS49_39440</name>
</gene>